<evidence type="ECO:0000313" key="2">
    <source>
        <dbReference type="Proteomes" id="UP001205506"/>
    </source>
</evidence>
<gene>
    <name evidence="1" type="ORF">NNC68_13580</name>
</gene>
<proteinExistence type="predicted"/>
<dbReference type="RefSeq" id="WP_254971403.1">
    <property type="nucleotide sequence ID" value="NZ_JANDWU010000033.1"/>
</dbReference>
<reference evidence="1" key="1">
    <citation type="submission" date="2022-07" db="EMBL/GenBank/DDBJ databases">
        <title>Prevotella copri.</title>
        <authorList>
            <person name="Yang C."/>
        </authorList>
    </citation>
    <scope>NUCLEOTIDE SEQUENCE</scope>
    <source>
        <strain evidence="1">HF1805</strain>
    </source>
</reference>
<dbReference type="EMBL" id="JANDWU010000033">
    <property type="protein sequence ID" value="MCP9550491.1"/>
    <property type="molecule type" value="Genomic_DNA"/>
</dbReference>
<dbReference type="AlphaFoldDB" id="A0AAW5IG17"/>
<name>A0AAW5IG17_9BACT</name>
<accession>A0AAW5IG17</accession>
<organism evidence="1 2">
    <name type="scientific">Segatella copri</name>
    <dbReference type="NCBI Taxonomy" id="165179"/>
    <lineage>
        <taxon>Bacteria</taxon>
        <taxon>Pseudomonadati</taxon>
        <taxon>Bacteroidota</taxon>
        <taxon>Bacteroidia</taxon>
        <taxon>Bacteroidales</taxon>
        <taxon>Prevotellaceae</taxon>
        <taxon>Segatella</taxon>
    </lineage>
</organism>
<evidence type="ECO:0000313" key="1">
    <source>
        <dbReference type="EMBL" id="MCP9550491.1"/>
    </source>
</evidence>
<comment type="caution">
    <text evidence="1">The sequence shown here is derived from an EMBL/GenBank/DDBJ whole genome shotgun (WGS) entry which is preliminary data.</text>
</comment>
<protein>
    <submittedName>
        <fullName evidence="1">Uncharacterized protein</fullName>
    </submittedName>
</protein>
<sequence length="186" mass="21817">MEQLPVEYKELTKEVDEKNHTTLLLRHLTTYTEKNRCDYFIHKDLKGFLLREMDFYIKNEILVIDDIDTTETKKFLSHLAVVKAVKAVGKSIITLMAQLEEYQKKLWLKKKMVASADFFVTLNHIPASLYEEIGQNDKQREEWVKLYAIDKVKLEKGEIPGMKAEYSVPLTPQFLKENETLVVEYA</sequence>
<dbReference type="Proteomes" id="UP001205506">
    <property type="component" value="Unassembled WGS sequence"/>
</dbReference>